<evidence type="ECO:0000313" key="2">
    <source>
        <dbReference type="EMBL" id="OTF86028.1"/>
    </source>
</evidence>
<dbReference type="Gramene" id="mRNA:HanXRQr2_Chr11g0480721">
    <property type="protein sequence ID" value="CDS:HanXRQr2_Chr11g0480721.1"/>
    <property type="gene ID" value="HanXRQr2_Chr11g0480721"/>
</dbReference>
<protein>
    <submittedName>
        <fullName evidence="2">Uncharacterized protein</fullName>
    </submittedName>
</protein>
<reference evidence="1 3" key="1">
    <citation type="journal article" date="2017" name="Nature">
        <title>The sunflower genome provides insights into oil metabolism, flowering and Asterid evolution.</title>
        <authorList>
            <person name="Badouin H."/>
            <person name="Gouzy J."/>
            <person name="Grassa C.J."/>
            <person name="Murat F."/>
            <person name="Staton S.E."/>
            <person name="Cottret L."/>
            <person name="Lelandais-Briere C."/>
            <person name="Owens G.L."/>
            <person name="Carrere S."/>
            <person name="Mayjonade B."/>
            <person name="Legrand L."/>
            <person name="Gill N."/>
            <person name="Kane N.C."/>
            <person name="Bowers J.E."/>
            <person name="Hubner S."/>
            <person name="Bellec A."/>
            <person name="Berard A."/>
            <person name="Berges H."/>
            <person name="Blanchet N."/>
            <person name="Boniface M.C."/>
            <person name="Brunel D."/>
            <person name="Catrice O."/>
            <person name="Chaidir N."/>
            <person name="Claudel C."/>
            <person name="Donnadieu C."/>
            <person name="Faraut T."/>
            <person name="Fievet G."/>
            <person name="Helmstetter N."/>
            <person name="King M."/>
            <person name="Knapp S.J."/>
            <person name="Lai Z."/>
            <person name="Le Paslier M.C."/>
            <person name="Lippi Y."/>
            <person name="Lorenzon L."/>
            <person name="Mandel J.R."/>
            <person name="Marage G."/>
            <person name="Marchand G."/>
            <person name="Marquand E."/>
            <person name="Bret-Mestries E."/>
            <person name="Morien E."/>
            <person name="Nambeesan S."/>
            <person name="Nguyen T."/>
            <person name="Pegot-Espagnet P."/>
            <person name="Pouilly N."/>
            <person name="Raftis F."/>
            <person name="Sallet E."/>
            <person name="Schiex T."/>
            <person name="Thomas J."/>
            <person name="Vandecasteele C."/>
            <person name="Vares D."/>
            <person name="Vear F."/>
            <person name="Vautrin S."/>
            <person name="Crespi M."/>
            <person name="Mangin B."/>
            <person name="Burke J.M."/>
            <person name="Salse J."/>
            <person name="Munos S."/>
            <person name="Vincourt P."/>
            <person name="Rieseberg L.H."/>
            <person name="Langlade N.B."/>
        </authorList>
    </citation>
    <scope>NUCLEOTIDE SEQUENCE [LARGE SCALE GENOMIC DNA]</scope>
    <source>
        <strain evidence="3">cv. SF193</strain>
        <tissue evidence="1">Leaves</tissue>
    </source>
</reference>
<gene>
    <name evidence="2" type="ORF">HannXRQ_Chr17g0546291</name>
    <name evidence="1" type="ORF">HanXRQr2_Chr11g0480721</name>
</gene>
<name>A0A251RNF6_HELAN</name>
<dbReference type="InParanoid" id="A0A251RNF6"/>
<proteinExistence type="predicted"/>
<dbReference type="AlphaFoldDB" id="A0A251RNF6"/>
<dbReference type="EMBL" id="CM007906">
    <property type="protein sequence ID" value="OTF86028.1"/>
    <property type="molecule type" value="Genomic_DNA"/>
</dbReference>
<keyword evidence="3" id="KW-1185">Reference proteome</keyword>
<dbReference type="Proteomes" id="UP000215914">
    <property type="component" value="Chromosome 17"/>
</dbReference>
<accession>A0A251RNF6</accession>
<sequence>MIHAYTMLCIAFLVIERTDRCSIPHLPFKTPNALSTSFLADSCNFLNAFSLASTGNEGAFTKTDQDG</sequence>
<organism evidence="2 3">
    <name type="scientific">Helianthus annuus</name>
    <name type="common">Common sunflower</name>
    <dbReference type="NCBI Taxonomy" id="4232"/>
    <lineage>
        <taxon>Eukaryota</taxon>
        <taxon>Viridiplantae</taxon>
        <taxon>Streptophyta</taxon>
        <taxon>Embryophyta</taxon>
        <taxon>Tracheophyta</taxon>
        <taxon>Spermatophyta</taxon>
        <taxon>Magnoliopsida</taxon>
        <taxon>eudicotyledons</taxon>
        <taxon>Gunneridae</taxon>
        <taxon>Pentapetalae</taxon>
        <taxon>asterids</taxon>
        <taxon>campanulids</taxon>
        <taxon>Asterales</taxon>
        <taxon>Asteraceae</taxon>
        <taxon>Asteroideae</taxon>
        <taxon>Heliantheae alliance</taxon>
        <taxon>Heliantheae</taxon>
        <taxon>Helianthus</taxon>
    </lineage>
</organism>
<dbReference type="EMBL" id="MNCJ02000326">
    <property type="protein sequence ID" value="KAF5781202.1"/>
    <property type="molecule type" value="Genomic_DNA"/>
</dbReference>
<evidence type="ECO:0000313" key="1">
    <source>
        <dbReference type="EMBL" id="KAF5781202.1"/>
    </source>
</evidence>
<evidence type="ECO:0000313" key="3">
    <source>
        <dbReference type="Proteomes" id="UP000215914"/>
    </source>
</evidence>
<reference evidence="1" key="3">
    <citation type="submission" date="2020-06" db="EMBL/GenBank/DDBJ databases">
        <title>Helianthus annuus Genome sequencing and assembly Release 2.</title>
        <authorList>
            <person name="Gouzy J."/>
            <person name="Langlade N."/>
            <person name="Munos S."/>
        </authorList>
    </citation>
    <scope>NUCLEOTIDE SEQUENCE</scope>
    <source>
        <tissue evidence="1">Leaves</tissue>
    </source>
</reference>
<reference evidence="2" key="2">
    <citation type="submission" date="2017-02" db="EMBL/GenBank/DDBJ databases">
        <title>Sunflower complete genome.</title>
        <authorList>
            <person name="Langlade N."/>
            <person name="Munos S."/>
        </authorList>
    </citation>
    <scope>NUCLEOTIDE SEQUENCE [LARGE SCALE GENOMIC DNA]</scope>
    <source>
        <tissue evidence="2">Leaves</tissue>
    </source>
</reference>